<dbReference type="AlphaFoldDB" id="A0AAW7DTC0"/>
<evidence type="ECO:0000313" key="2">
    <source>
        <dbReference type="Proteomes" id="UP001173465"/>
    </source>
</evidence>
<evidence type="ECO:0000313" key="1">
    <source>
        <dbReference type="EMBL" id="MDM1697104.1"/>
    </source>
</evidence>
<proteinExistence type="predicted"/>
<dbReference type="RefSeq" id="WP_286594367.1">
    <property type="nucleotide sequence ID" value="NZ_JACANB010000008.1"/>
</dbReference>
<reference evidence="1" key="2">
    <citation type="journal article" date="2022" name="Sci. Total Environ.">
        <title>Prevalence, transmission, and molecular epidemiology of tet(X)-positive bacteria among humans, animals, and environmental niches in China: An epidemiological, and genomic-based study.</title>
        <authorList>
            <person name="Dong N."/>
            <person name="Zeng Y."/>
            <person name="Cai C."/>
            <person name="Sun C."/>
            <person name="Lu J."/>
            <person name="Liu C."/>
            <person name="Zhou H."/>
            <person name="Sun Q."/>
            <person name="Shu L."/>
            <person name="Wang H."/>
            <person name="Wang Y."/>
            <person name="Wang S."/>
            <person name="Wu C."/>
            <person name="Chan E.W."/>
            <person name="Chen G."/>
            <person name="Shen Z."/>
            <person name="Chen S."/>
            <person name="Zhang R."/>
        </authorList>
    </citation>
    <scope>NUCLEOTIDE SEQUENCE</scope>
    <source>
        <strain evidence="1">DF46-2-2</strain>
    </source>
</reference>
<accession>A0AAW7DTC0</accession>
<dbReference type="EMBL" id="JACANB010000008">
    <property type="protein sequence ID" value="MDM1697104.1"/>
    <property type="molecule type" value="Genomic_DNA"/>
</dbReference>
<comment type="caution">
    <text evidence="1">The sequence shown here is derived from an EMBL/GenBank/DDBJ whole genome shotgun (WGS) entry which is preliminary data.</text>
</comment>
<dbReference type="Proteomes" id="UP001173465">
    <property type="component" value="Unassembled WGS sequence"/>
</dbReference>
<organism evidence="1 2">
    <name type="scientific">Thiopseudomonas alkaliphila</name>
    <dbReference type="NCBI Taxonomy" id="1697053"/>
    <lineage>
        <taxon>Bacteria</taxon>
        <taxon>Pseudomonadati</taxon>
        <taxon>Pseudomonadota</taxon>
        <taxon>Gammaproteobacteria</taxon>
        <taxon>Pseudomonadales</taxon>
        <taxon>Pseudomonadaceae</taxon>
        <taxon>Thiopseudomonas</taxon>
    </lineage>
</organism>
<name>A0AAW7DTC0_9GAMM</name>
<sequence>MTDVTGLDEAIESLDRLGKSAPVALADAINHTSNQSRIELRSEMQSVFATPTPFTLNAVAVQPAKPTGEPEGAVFVKDKKQGANAPEDWFAPQVFGGERQLKASERTLRALGVLPAGMFTVPAKGARLDKYGNMSRGHIRQLLTSIRKTVAGARKEPFFVARKGDKAIGIAERVGNGVQLVLVFTREPQYVQRLDYSSVIERVADQNIEDNLNLAITKALG</sequence>
<protein>
    <submittedName>
        <fullName evidence="1">Uncharacterized protein</fullName>
    </submittedName>
</protein>
<reference evidence="1" key="1">
    <citation type="submission" date="2020-06" db="EMBL/GenBank/DDBJ databases">
        <authorList>
            <person name="Dong N."/>
        </authorList>
    </citation>
    <scope>NUCLEOTIDE SEQUENCE</scope>
    <source>
        <strain evidence="1">DF46-2-2</strain>
    </source>
</reference>
<gene>
    <name evidence="1" type="ORF">HX099_10610</name>
</gene>